<name>A0A1H7MFV2_STRJI</name>
<dbReference type="InterPro" id="IPR029016">
    <property type="entry name" value="GAF-like_dom_sf"/>
</dbReference>
<dbReference type="Gene3D" id="3.30.70.270">
    <property type="match status" value="1"/>
</dbReference>
<dbReference type="InterPro" id="IPR043128">
    <property type="entry name" value="Rev_trsase/Diguanyl_cyclase"/>
</dbReference>
<dbReference type="GO" id="GO:0052621">
    <property type="term" value="F:diguanylate cyclase activity"/>
    <property type="evidence" value="ECO:0007669"/>
    <property type="project" value="TreeGrafter"/>
</dbReference>
<dbReference type="NCBIfam" id="TIGR00254">
    <property type="entry name" value="GGDEF"/>
    <property type="match status" value="1"/>
</dbReference>
<evidence type="ECO:0000256" key="1">
    <source>
        <dbReference type="SAM" id="MobiDB-lite"/>
    </source>
</evidence>
<dbReference type="SUPFAM" id="SSF55073">
    <property type="entry name" value="Nucleotide cyclase"/>
    <property type="match status" value="1"/>
</dbReference>
<dbReference type="InterPro" id="IPR050469">
    <property type="entry name" value="Diguanylate_Cyclase"/>
</dbReference>
<dbReference type="EMBL" id="FOAZ01000005">
    <property type="protein sequence ID" value="SEL10210.1"/>
    <property type="molecule type" value="Genomic_DNA"/>
</dbReference>
<dbReference type="SMART" id="SM00267">
    <property type="entry name" value="GGDEF"/>
    <property type="match status" value="1"/>
</dbReference>
<organism evidence="3 4">
    <name type="scientific">Streptacidiphilus jiangxiensis</name>
    <dbReference type="NCBI Taxonomy" id="235985"/>
    <lineage>
        <taxon>Bacteria</taxon>
        <taxon>Bacillati</taxon>
        <taxon>Actinomycetota</taxon>
        <taxon>Actinomycetes</taxon>
        <taxon>Kitasatosporales</taxon>
        <taxon>Streptomycetaceae</taxon>
        <taxon>Streptacidiphilus</taxon>
    </lineage>
</organism>
<protein>
    <submittedName>
        <fullName evidence="3">Diguanylate cyclase (GGDEF) domain-containing protein</fullName>
    </submittedName>
</protein>
<dbReference type="InterPro" id="IPR029787">
    <property type="entry name" value="Nucleotide_cyclase"/>
</dbReference>
<gene>
    <name evidence="3" type="ORF">SAMN05414137_105370</name>
</gene>
<sequence>MQASASEDAPPTDPVPGARLRAVVALAQAMAAAPDGRAAAQAAAGLTREVLGAEFAAISMWERERGRLRVLVNDGLLAPGEEALPADESYPLGEYPEIARFLAERGLGEIFTQDGLPRAWVQSAEGGSANGPVSSGRAASLRRRGRACCLVAPILLGGRAWGELYLARTAGRPVFDDSEAEFATVLAAQLSAGLAQSERLEEVSRLAFTDPLTGLANRRAVDARLDAALEQHRLDGTVVSLVVCDVNGLKRVNDEKGHEWGDRLLEQFANQLSLCGAMLPGALAGRLGGDEFCLVASGPSADEVVRVAEELCAQALSIEQGEGVACGVASTGDPIGPVTTADRLFRLADAAQYRAKSGPAAQPVVAGRGSLPDPTLSLADTGPRPAGGPRTERRRFRGARHTADPGQLLAAVTAALDDRPGPTGSLARLETVAEIVSQLLDAVGWWVSFVPPGSTTMHTAGYGVRRMTRGPGSVRAQVQRAMNEAPDAVFDLSAYPLTALAIRGGSFGLRTGVPGNDPAEEAVLVVGGYRAMVAAGGANPAGGWLLEFFADESTLSLSGVGPTLRALVAVALSGPASPP</sequence>
<proteinExistence type="predicted"/>
<dbReference type="RefSeq" id="WP_052439474.1">
    <property type="nucleotide sequence ID" value="NZ_BBPN01000058.1"/>
</dbReference>
<dbReference type="STRING" id="235985.SAMN05414137_105370"/>
<dbReference type="GO" id="GO:1902201">
    <property type="term" value="P:negative regulation of bacterial-type flagellum-dependent cell motility"/>
    <property type="evidence" value="ECO:0007669"/>
    <property type="project" value="TreeGrafter"/>
</dbReference>
<evidence type="ECO:0000313" key="3">
    <source>
        <dbReference type="EMBL" id="SEL10210.1"/>
    </source>
</evidence>
<dbReference type="SMART" id="SM00065">
    <property type="entry name" value="GAF"/>
    <property type="match status" value="1"/>
</dbReference>
<feature type="domain" description="GGDEF" evidence="2">
    <location>
        <begin position="237"/>
        <end position="369"/>
    </location>
</feature>
<reference evidence="4" key="1">
    <citation type="submission" date="2016-10" db="EMBL/GenBank/DDBJ databases">
        <authorList>
            <person name="Varghese N."/>
        </authorList>
    </citation>
    <scope>NUCLEOTIDE SEQUENCE [LARGE SCALE GENOMIC DNA]</scope>
    <source>
        <strain evidence="4">DSM 45096 / BCRC 16803 / CGMCC 4.1857 / CIP 109030 / JCM 12277 / KCTC 19219 / NBRC 100920 / 33214</strain>
    </source>
</reference>
<dbReference type="PROSITE" id="PS50887">
    <property type="entry name" value="GGDEF"/>
    <property type="match status" value="1"/>
</dbReference>
<evidence type="ECO:0000313" key="4">
    <source>
        <dbReference type="Proteomes" id="UP000183015"/>
    </source>
</evidence>
<dbReference type="eggNOG" id="COG3706">
    <property type="taxonomic scope" value="Bacteria"/>
</dbReference>
<dbReference type="PANTHER" id="PTHR45138">
    <property type="entry name" value="REGULATORY COMPONENTS OF SENSORY TRANSDUCTION SYSTEM"/>
    <property type="match status" value="1"/>
</dbReference>
<dbReference type="GO" id="GO:0043709">
    <property type="term" value="P:cell adhesion involved in single-species biofilm formation"/>
    <property type="evidence" value="ECO:0007669"/>
    <property type="project" value="TreeGrafter"/>
</dbReference>
<dbReference type="GO" id="GO:0005886">
    <property type="term" value="C:plasma membrane"/>
    <property type="evidence" value="ECO:0007669"/>
    <property type="project" value="TreeGrafter"/>
</dbReference>
<keyword evidence="4" id="KW-1185">Reference proteome</keyword>
<dbReference type="InterPro" id="IPR003018">
    <property type="entry name" value="GAF"/>
</dbReference>
<dbReference type="CDD" id="cd01949">
    <property type="entry name" value="GGDEF"/>
    <property type="match status" value="1"/>
</dbReference>
<dbReference type="Pfam" id="PF00990">
    <property type="entry name" value="GGDEF"/>
    <property type="match status" value="1"/>
</dbReference>
<dbReference type="Gene3D" id="3.30.450.40">
    <property type="match status" value="1"/>
</dbReference>
<dbReference type="PANTHER" id="PTHR45138:SF24">
    <property type="entry name" value="DIGUANYLATE CYCLASE DGCC-RELATED"/>
    <property type="match status" value="1"/>
</dbReference>
<accession>A0A1H7MFV2</accession>
<dbReference type="Proteomes" id="UP000183015">
    <property type="component" value="Unassembled WGS sequence"/>
</dbReference>
<dbReference type="InterPro" id="IPR000160">
    <property type="entry name" value="GGDEF_dom"/>
</dbReference>
<dbReference type="SUPFAM" id="SSF55781">
    <property type="entry name" value="GAF domain-like"/>
    <property type="match status" value="1"/>
</dbReference>
<dbReference type="eggNOG" id="COG2203">
    <property type="taxonomic scope" value="Bacteria"/>
</dbReference>
<evidence type="ECO:0000259" key="2">
    <source>
        <dbReference type="PROSITE" id="PS50887"/>
    </source>
</evidence>
<dbReference type="AlphaFoldDB" id="A0A1H7MFV2"/>
<feature type="region of interest" description="Disordered" evidence="1">
    <location>
        <begin position="358"/>
        <end position="402"/>
    </location>
</feature>
<dbReference type="Pfam" id="PF01590">
    <property type="entry name" value="GAF"/>
    <property type="match status" value="1"/>
</dbReference>